<organism evidence="8 9">
    <name type="scientific">Parvularcula marina</name>
    <dbReference type="NCBI Taxonomy" id="2292771"/>
    <lineage>
        <taxon>Bacteria</taxon>
        <taxon>Pseudomonadati</taxon>
        <taxon>Pseudomonadota</taxon>
        <taxon>Alphaproteobacteria</taxon>
        <taxon>Parvularculales</taxon>
        <taxon>Parvularculaceae</taxon>
        <taxon>Parvularcula</taxon>
    </lineage>
</organism>
<feature type="site" description="Participates in a stacking interaction with the thymidine ring of dTDP-4-oxo-6-deoxyglucose" evidence="6">
    <location>
        <position position="140"/>
    </location>
</feature>
<dbReference type="InterPro" id="IPR011051">
    <property type="entry name" value="RmlC_Cupin_sf"/>
</dbReference>
<comment type="catalytic activity">
    <reaction evidence="1 7">
        <text>dTDP-4-dehydro-6-deoxy-alpha-D-glucose = dTDP-4-dehydro-beta-L-rhamnose</text>
        <dbReference type="Rhea" id="RHEA:16969"/>
        <dbReference type="ChEBI" id="CHEBI:57649"/>
        <dbReference type="ChEBI" id="CHEBI:62830"/>
        <dbReference type="EC" id="5.1.3.13"/>
    </reaction>
</comment>
<name>A0A371RFT9_9PROT</name>
<dbReference type="NCBIfam" id="TIGR01221">
    <property type="entry name" value="rmlC"/>
    <property type="match status" value="1"/>
</dbReference>
<dbReference type="AlphaFoldDB" id="A0A371RFT9"/>
<sequence>MALDVSPLEIPDVKFIRPARFGDDRGWFSVTYNVQDFAEAGIDAVFMQDNQSRSEGVHTLRGLHFQRPPFAQAKLVRVVAGRVIDVAVDARKGSPTCGKWVKAELTAKGGEQMYVPRGFLHGFLTLEPGTEVAYKVDAPYDQGSDGSVRWDDPDLGIDWGMADLAPVLSDKDKTATLWRDFDNPF</sequence>
<dbReference type="PANTHER" id="PTHR21047:SF2">
    <property type="entry name" value="THYMIDINE DIPHOSPHO-4-KETO-RHAMNOSE 3,5-EPIMERASE"/>
    <property type="match status" value="1"/>
</dbReference>
<evidence type="ECO:0000256" key="2">
    <source>
        <dbReference type="ARBA" id="ARBA00001997"/>
    </source>
</evidence>
<comment type="subunit">
    <text evidence="7">Homodimer.</text>
</comment>
<keyword evidence="9" id="KW-1185">Reference proteome</keyword>
<evidence type="ECO:0000256" key="5">
    <source>
        <dbReference type="PIRSR" id="PIRSR600888-1"/>
    </source>
</evidence>
<dbReference type="FunCoup" id="A0A371RFT9">
    <property type="interactions" value="334"/>
</dbReference>
<dbReference type="InterPro" id="IPR014710">
    <property type="entry name" value="RmlC-like_jellyroll"/>
</dbReference>
<evidence type="ECO:0000256" key="6">
    <source>
        <dbReference type="PIRSR" id="PIRSR600888-3"/>
    </source>
</evidence>
<dbReference type="Proteomes" id="UP000264589">
    <property type="component" value="Unassembled WGS sequence"/>
</dbReference>
<dbReference type="Pfam" id="PF00908">
    <property type="entry name" value="dTDP_sugar_isom"/>
    <property type="match status" value="1"/>
</dbReference>
<dbReference type="OrthoDB" id="9800680at2"/>
<dbReference type="InterPro" id="IPR000888">
    <property type="entry name" value="RmlC-like"/>
</dbReference>
<dbReference type="EMBL" id="QUQO01000001">
    <property type="protein sequence ID" value="RFB04318.1"/>
    <property type="molecule type" value="Genomic_DNA"/>
</dbReference>
<feature type="active site" description="Proton donor" evidence="5">
    <location>
        <position position="134"/>
    </location>
</feature>
<dbReference type="UniPathway" id="UPA00124"/>
<dbReference type="SUPFAM" id="SSF51182">
    <property type="entry name" value="RmlC-like cupins"/>
    <property type="match status" value="1"/>
</dbReference>
<dbReference type="CDD" id="cd00438">
    <property type="entry name" value="cupin_RmlC"/>
    <property type="match status" value="1"/>
</dbReference>
<comment type="similarity">
    <text evidence="7">Belongs to the dTDP-4-dehydrorhamnose 3,5-epimerase family.</text>
</comment>
<dbReference type="Gene3D" id="2.60.120.10">
    <property type="entry name" value="Jelly Rolls"/>
    <property type="match status" value="1"/>
</dbReference>
<dbReference type="PANTHER" id="PTHR21047">
    <property type="entry name" value="DTDP-6-DEOXY-D-GLUCOSE-3,5 EPIMERASE"/>
    <property type="match status" value="1"/>
</dbReference>
<evidence type="ECO:0000256" key="4">
    <source>
        <dbReference type="ARBA" id="ARBA00019595"/>
    </source>
</evidence>
<gene>
    <name evidence="8" type="primary">rfbC</name>
    <name evidence="8" type="ORF">DX908_02880</name>
</gene>
<dbReference type="EC" id="5.1.3.13" evidence="3 7"/>
<evidence type="ECO:0000256" key="3">
    <source>
        <dbReference type="ARBA" id="ARBA00012098"/>
    </source>
</evidence>
<dbReference type="GO" id="GO:0005829">
    <property type="term" value="C:cytosol"/>
    <property type="evidence" value="ECO:0007669"/>
    <property type="project" value="TreeGrafter"/>
</dbReference>
<proteinExistence type="inferred from homology"/>
<protein>
    <recommendedName>
        <fullName evidence="4 7">dTDP-4-dehydrorhamnose 3,5-epimerase</fullName>
        <ecNumber evidence="3 7">5.1.3.13</ecNumber>
    </recommendedName>
    <alternativeName>
        <fullName evidence="7">Thymidine diphospho-4-keto-rhamnose 3,5-epimerase</fullName>
    </alternativeName>
</protein>
<feature type="active site" description="Proton acceptor" evidence="5">
    <location>
        <position position="64"/>
    </location>
</feature>
<comment type="caution">
    <text evidence="8">The sequence shown here is derived from an EMBL/GenBank/DDBJ whole genome shotgun (WGS) entry which is preliminary data.</text>
</comment>
<dbReference type="GO" id="GO:0000271">
    <property type="term" value="P:polysaccharide biosynthetic process"/>
    <property type="evidence" value="ECO:0007669"/>
    <property type="project" value="TreeGrafter"/>
</dbReference>
<reference evidence="8 9" key="1">
    <citation type="submission" date="2018-08" db="EMBL/GenBank/DDBJ databases">
        <title>Parvularcula sp. SM1705, isolated from surface water of the South Sea China.</title>
        <authorList>
            <person name="Sun L."/>
        </authorList>
    </citation>
    <scope>NUCLEOTIDE SEQUENCE [LARGE SCALE GENOMIC DNA]</scope>
    <source>
        <strain evidence="8 9">SM1705</strain>
    </source>
</reference>
<comment type="pathway">
    <text evidence="7">Carbohydrate biosynthesis; dTDP-L-rhamnose biosynthesis.</text>
</comment>
<comment type="function">
    <text evidence="2 7">Catalyzes the epimerization of the C3' and C5'positions of dTDP-6-deoxy-D-xylo-4-hexulose, forming dTDP-6-deoxy-L-lyxo-4-hexulose.</text>
</comment>
<evidence type="ECO:0000256" key="1">
    <source>
        <dbReference type="ARBA" id="ARBA00001298"/>
    </source>
</evidence>
<evidence type="ECO:0000256" key="7">
    <source>
        <dbReference type="RuleBase" id="RU364069"/>
    </source>
</evidence>
<evidence type="ECO:0000313" key="8">
    <source>
        <dbReference type="EMBL" id="RFB04318.1"/>
    </source>
</evidence>
<dbReference type="RefSeq" id="WP_116390947.1">
    <property type="nucleotide sequence ID" value="NZ_QUQO01000001.1"/>
</dbReference>
<accession>A0A371RFT9</accession>
<dbReference type="GO" id="GO:0019305">
    <property type="term" value="P:dTDP-rhamnose biosynthetic process"/>
    <property type="evidence" value="ECO:0007669"/>
    <property type="project" value="UniProtKB-UniRule"/>
</dbReference>
<evidence type="ECO:0000313" key="9">
    <source>
        <dbReference type="Proteomes" id="UP000264589"/>
    </source>
</evidence>
<keyword evidence="7 8" id="KW-0413">Isomerase</keyword>
<dbReference type="GO" id="GO:0008830">
    <property type="term" value="F:dTDP-4-dehydrorhamnose 3,5-epimerase activity"/>
    <property type="evidence" value="ECO:0007669"/>
    <property type="project" value="UniProtKB-UniRule"/>
</dbReference>
<dbReference type="InParanoid" id="A0A371RFT9"/>